<dbReference type="OrthoDB" id="10277647at2759"/>
<accession>A0A813G2K2</accession>
<comment type="caution">
    <text evidence="2">The sequence shown here is derived from an EMBL/GenBank/DDBJ whole genome shotgun (WGS) entry which is preliminary data.</text>
</comment>
<evidence type="ECO:0000313" key="2">
    <source>
        <dbReference type="EMBL" id="CAE8617093.1"/>
    </source>
</evidence>
<protein>
    <submittedName>
        <fullName evidence="2">Uncharacterized protein</fullName>
    </submittedName>
</protein>
<evidence type="ECO:0000313" key="3">
    <source>
        <dbReference type="Proteomes" id="UP000654075"/>
    </source>
</evidence>
<proteinExistence type="predicted"/>
<name>A0A813G2K2_POLGL</name>
<feature type="chain" id="PRO_5032744487" evidence="1">
    <location>
        <begin position="23"/>
        <end position="165"/>
    </location>
</feature>
<reference evidence="2" key="1">
    <citation type="submission" date="2021-02" db="EMBL/GenBank/DDBJ databases">
        <authorList>
            <person name="Dougan E. K."/>
            <person name="Rhodes N."/>
            <person name="Thang M."/>
            <person name="Chan C."/>
        </authorList>
    </citation>
    <scope>NUCLEOTIDE SEQUENCE</scope>
</reference>
<sequence>MALPLRFALCCTLCAAVARALAAPTAGGVPHLVENITVYRVTPLNYTGVTNMDAGDVRGDLVFGIFGLILPFVCPDFPDQVNCKNTPILSIPGFNVYTEFVVEVDTRFGEYLMCNPDPDTGIFSCAAGPDGWRGCWYDNPQWHKDFASLCSPQVSVLRQALPQHQ</sequence>
<evidence type="ECO:0000256" key="1">
    <source>
        <dbReference type="SAM" id="SignalP"/>
    </source>
</evidence>
<dbReference type="Proteomes" id="UP000654075">
    <property type="component" value="Unassembled WGS sequence"/>
</dbReference>
<dbReference type="AlphaFoldDB" id="A0A813G2K2"/>
<organism evidence="2 3">
    <name type="scientific">Polarella glacialis</name>
    <name type="common">Dinoflagellate</name>
    <dbReference type="NCBI Taxonomy" id="89957"/>
    <lineage>
        <taxon>Eukaryota</taxon>
        <taxon>Sar</taxon>
        <taxon>Alveolata</taxon>
        <taxon>Dinophyceae</taxon>
        <taxon>Suessiales</taxon>
        <taxon>Suessiaceae</taxon>
        <taxon>Polarella</taxon>
    </lineage>
</organism>
<keyword evidence="3" id="KW-1185">Reference proteome</keyword>
<keyword evidence="1" id="KW-0732">Signal</keyword>
<feature type="signal peptide" evidence="1">
    <location>
        <begin position="1"/>
        <end position="22"/>
    </location>
</feature>
<gene>
    <name evidence="2" type="ORF">PGLA1383_LOCUS34757</name>
</gene>
<dbReference type="EMBL" id="CAJNNV010026059">
    <property type="protein sequence ID" value="CAE8617093.1"/>
    <property type="molecule type" value="Genomic_DNA"/>
</dbReference>